<evidence type="ECO:0000256" key="3">
    <source>
        <dbReference type="ARBA" id="ARBA00022801"/>
    </source>
</evidence>
<dbReference type="InterPro" id="IPR004097">
    <property type="entry name" value="DHHA2"/>
</dbReference>
<dbReference type="InterPro" id="IPR038222">
    <property type="entry name" value="DHHA2_dom_sf"/>
</dbReference>
<dbReference type="Gene3D" id="3.10.310.20">
    <property type="entry name" value="DHHA2 domain"/>
    <property type="match status" value="1"/>
</dbReference>
<dbReference type="GO" id="GO:0004309">
    <property type="term" value="F:exopolyphosphatase activity"/>
    <property type="evidence" value="ECO:0007669"/>
    <property type="project" value="TreeGrafter"/>
</dbReference>
<reference evidence="7" key="1">
    <citation type="journal article" date="2013" name="Ind. Biotechnol.">
        <title>Comparative genomics analysis of Trichoderma reesei strains.</title>
        <authorList>
            <person name="Koike H."/>
            <person name="Aerts A."/>
            <person name="LaButti K."/>
            <person name="Grigoriev I.V."/>
            <person name="Baker S.E."/>
        </authorList>
    </citation>
    <scope>NUCLEOTIDE SEQUENCE [LARGE SCALE GENOMIC DNA]</scope>
    <source>
        <strain evidence="7">ATCC 56765 / BCRC 32924 / NRRL 11460 / Rut C-30</strain>
    </source>
</reference>
<dbReference type="HOGENOM" id="CLU_019358_1_0_1"/>
<dbReference type="GO" id="GO:0046872">
    <property type="term" value="F:metal ion binding"/>
    <property type="evidence" value="ECO:0007669"/>
    <property type="project" value="UniProtKB-KW"/>
</dbReference>
<evidence type="ECO:0000313" key="7">
    <source>
        <dbReference type="Proteomes" id="UP000024376"/>
    </source>
</evidence>
<dbReference type="AlphaFoldDB" id="A0A024S5U1"/>
<dbReference type="OrthoDB" id="374045at2759"/>
<organism evidence="6 7">
    <name type="scientific">Hypocrea jecorina (strain ATCC 56765 / BCRC 32924 / NRRL 11460 / Rut C-30)</name>
    <name type="common">Trichoderma reesei</name>
    <dbReference type="NCBI Taxonomy" id="1344414"/>
    <lineage>
        <taxon>Eukaryota</taxon>
        <taxon>Fungi</taxon>
        <taxon>Dikarya</taxon>
        <taxon>Ascomycota</taxon>
        <taxon>Pezizomycotina</taxon>
        <taxon>Sordariomycetes</taxon>
        <taxon>Hypocreomycetidae</taxon>
        <taxon>Hypocreales</taxon>
        <taxon>Hypocreaceae</taxon>
        <taxon>Trichoderma</taxon>
    </lineage>
</organism>
<gene>
    <name evidence="6" type="ORF">M419DRAFT_83332</name>
</gene>
<dbReference type="Proteomes" id="UP000024376">
    <property type="component" value="Unassembled WGS sequence"/>
</dbReference>
<proteinExistence type="predicted"/>
<dbReference type="PANTHER" id="PTHR12112:SF39">
    <property type="entry name" value="EG:152A3.5 PROTEIN (FBGN0003116_PN PROTEIN)"/>
    <property type="match status" value="1"/>
</dbReference>
<keyword evidence="3" id="KW-0378">Hydrolase</keyword>
<dbReference type="Pfam" id="PF01368">
    <property type="entry name" value="DHH"/>
    <property type="match status" value="1"/>
</dbReference>
<evidence type="ECO:0000256" key="4">
    <source>
        <dbReference type="ARBA" id="ARBA00023211"/>
    </source>
</evidence>
<dbReference type="InterPro" id="IPR001667">
    <property type="entry name" value="DDH_dom"/>
</dbReference>
<name>A0A024S5U1_HYPJR</name>
<dbReference type="EMBL" id="KI911152">
    <property type="protein sequence ID" value="ETS00413.1"/>
    <property type="molecule type" value="Genomic_DNA"/>
</dbReference>
<evidence type="ECO:0000259" key="5">
    <source>
        <dbReference type="SMART" id="SM01131"/>
    </source>
</evidence>
<evidence type="ECO:0000256" key="1">
    <source>
        <dbReference type="ARBA" id="ARBA00001936"/>
    </source>
</evidence>
<dbReference type="SMART" id="SM01131">
    <property type="entry name" value="DHHA2"/>
    <property type="match status" value="1"/>
</dbReference>
<sequence>MPPRIPLKGFLAAARSALTAPPAQRPNPLTLVVGNESADLDSLCSAVVLAYIRTNSPPHTLHIPLSNIPRSELVLRTEMTAVLQRAGLSPSDILTLSELPDLKPEETQWLLVDHNALTGQLQKFQSRVIGCIDHHVDENVTSRDVKPRIIEPCGSCMSLVIDESRAAWDSFPPLDVGQEKEGVDAKEAAAEEDDKLATLAFAPILIDTIDLKEEHKVKEKDIRAAKYLHSKIRQQGFQQTKFFEDIAAVKEDISQLSFYDIFRKDYKEWEEAGLKLGISCVVQDFDYLLEKAKQPDVFIDELARWAKERKLDVAGVMTTSNPGGEFQRHLLVWGITEKGAEAAKRFPGIAEGLGLEQWKDGLLDGDDGKRRAWRQRDLKSSRKQVAPLLREALKGVEGNSQSQL</sequence>
<evidence type="ECO:0000256" key="2">
    <source>
        <dbReference type="ARBA" id="ARBA00022723"/>
    </source>
</evidence>
<dbReference type="PANTHER" id="PTHR12112">
    <property type="entry name" value="BNIP - RELATED"/>
    <property type="match status" value="1"/>
</dbReference>
<protein>
    <submittedName>
        <fullName evidence="6">DHH phosphoesterase</fullName>
    </submittedName>
</protein>
<comment type="cofactor">
    <cofactor evidence="1">
        <name>Mn(2+)</name>
        <dbReference type="ChEBI" id="CHEBI:29035"/>
    </cofactor>
</comment>
<dbReference type="SUPFAM" id="SSF64182">
    <property type="entry name" value="DHH phosphoesterases"/>
    <property type="match status" value="1"/>
</dbReference>
<evidence type="ECO:0000313" key="6">
    <source>
        <dbReference type="EMBL" id="ETS00413.1"/>
    </source>
</evidence>
<feature type="domain" description="DHHA2" evidence="5">
    <location>
        <begin position="243"/>
        <end position="393"/>
    </location>
</feature>
<dbReference type="KEGG" id="trr:M419DRAFT_83332"/>
<dbReference type="Pfam" id="PF02833">
    <property type="entry name" value="DHHA2"/>
    <property type="match status" value="1"/>
</dbReference>
<keyword evidence="4" id="KW-0464">Manganese</keyword>
<dbReference type="InterPro" id="IPR038763">
    <property type="entry name" value="DHH_sf"/>
</dbReference>
<dbReference type="GO" id="GO:0005737">
    <property type="term" value="C:cytoplasm"/>
    <property type="evidence" value="ECO:0007669"/>
    <property type="project" value="InterPro"/>
</dbReference>
<accession>A0A024S5U1</accession>
<keyword evidence="2" id="KW-0479">Metal-binding</keyword>
<dbReference type="Gene3D" id="3.90.1640.10">
    <property type="entry name" value="inorganic pyrophosphatase (n-terminal core)"/>
    <property type="match status" value="1"/>
</dbReference>